<evidence type="ECO:0000259" key="5">
    <source>
        <dbReference type="Pfam" id="PF00150"/>
    </source>
</evidence>
<organism evidence="6 7">
    <name type="scientific">Panicum virgatum</name>
    <name type="common">Blackwell switchgrass</name>
    <dbReference type="NCBI Taxonomy" id="38727"/>
    <lineage>
        <taxon>Eukaryota</taxon>
        <taxon>Viridiplantae</taxon>
        <taxon>Streptophyta</taxon>
        <taxon>Embryophyta</taxon>
        <taxon>Tracheophyta</taxon>
        <taxon>Spermatophyta</taxon>
        <taxon>Magnoliopsida</taxon>
        <taxon>Liliopsida</taxon>
        <taxon>Poales</taxon>
        <taxon>Poaceae</taxon>
        <taxon>PACMAD clade</taxon>
        <taxon>Panicoideae</taxon>
        <taxon>Panicodae</taxon>
        <taxon>Paniceae</taxon>
        <taxon>Panicinae</taxon>
        <taxon>Panicum</taxon>
        <taxon>Panicum sect. Hiantes</taxon>
    </lineage>
</organism>
<dbReference type="AlphaFoldDB" id="A0A8T0QBF6"/>
<name>A0A8T0QBF6_PANVG</name>
<dbReference type="GO" id="GO:0000272">
    <property type="term" value="P:polysaccharide catabolic process"/>
    <property type="evidence" value="ECO:0007669"/>
    <property type="project" value="InterPro"/>
</dbReference>
<gene>
    <name evidence="6" type="ORF">PVAP13_7KG008578</name>
</gene>
<evidence type="ECO:0000256" key="2">
    <source>
        <dbReference type="ARBA" id="ARBA00022801"/>
    </source>
</evidence>
<dbReference type="PANTHER" id="PTHR31263:SF44">
    <property type="entry name" value="OS04G0481200 PROTEIN"/>
    <property type="match status" value="1"/>
</dbReference>
<dbReference type="Gene3D" id="3.20.20.80">
    <property type="entry name" value="Glycosidases"/>
    <property type="match status" value="1"/>
</dbReference>
<accession>A0A8T0QBF6</accession>
<proteinExistence type="inferred from homology"/>
<keyword evidence="7" id="KW-1185">Reference proteome</keyword>
<evidence type="ECO:0000256" key="1">
    <source>
        <dbReference type="ARBA" id="ARBA00005641"/>
    </source>
</evidence>
<dbReference type="Pfam" id="PF00150">
    <property type="entry name" value="Cellulase"/>
    <property type="match status" value="1"/>
</dbReference>
<dbReference type="EMBL" id="CM029049">
    <property type="protein sequence ID" value="KAG2571173.1"/>
    <property type="molecule type" value="Genomic_DNA"/>
</dbReference>
<dbReference type="InterPro" id="IPR035992">
    <property type="entry name" value="Ricin_B-like_lectins"/>
</dbReference>
<comment type="similarity">
    <text evidence="1 4">Belongs to the glycosyl hydrolase 5 (cellulase A) family.</text>
</comment>
<sequence>MFQVASLPLNTPGLPIGLSLSHPLGDSPTMTRLLVAACLAAVLAVAWPCRCHEAAEHAAALPRSLSTSSRWIVDERGRRVKLACVNWPSHLEPVLAEGLGHRPLGAIAAGVAAMGFNCVRLTWPTFLATDDSYASLTVAESLRRLNLTGALAGVGANNPGVADLSLVDALGAVVRALGASGVMVILDNHVSRPGWCCRANDGNGFFGDADFDPEVWIDGLAKMAAMFAGADNVVGMSIRNELRGPRQNTDDWYRYMQRGAEAVHAANPRVLVILSGLNNDNDLSFLNQRPVHLSFYHKVAFEVHWYSFSDPHQWTGGNANRVCARVAASVARRTLYLLDRGWPVFLSEFGVDNRGGNAADNRYWGCVAAAAAGLDLDWALWALQGSYYLREGVAGHDEAYGVLDHAWLRARNGTALRRLRALQRPFRGPGLAEAPPYQVLFHPATGLCVVRRRPPALPLDLALPEQPLELGPCNETEAWEYNREHRLVLRDTWLRLCLRADGAGRPVRLGLGRAGCAGAQARWLLASDSKLHVAVEVRPSSSRSEMLCLDVGADGRSIVTNRCRCLSGGGSGCDPESQWFKLVSSTRKVVANNSTLAQLLLSMLKYLEVLLLSLF</sequence>
<dbReference type="SUPFAM" id="SSF51445">
    <property type="entry name" value="(Trans)glycosidases"/>
    <property type="match status" value="1"/>
</dbReference>
<dbReference type="OrthoDB" id="442731at2759"/>
<dbReference type="GO" id="GO:0004553">
    <property type="term" value="F:hydrolase activity, hydrolyzing O-glycosyl compounds"/>
    <property type="evidence" value="ECO:0007669"/>
    <property type="project" value="InterPro"/>
</dbReference>
<evidence type="ECO:0000256" key="3">
    <source>
        <dbReference type="ARBA" id="ARBA00023295"/>
    </source>
</evidence>
<reference evidence="6" key="1">
    <citation type="submission" date="2020-05" db="EMBL/GenBank/DDBJ databases">
        <title>WGS assembly of Panicum virgatum.</title>
        <authorList>
            <person name="Lovell J.T."/>
            <person name="Jenkins J."/>
            <person name="Shu S."/>
            <person name="Juenger T.E."/>
            <person name="Schmutz J."/>
        </authorList>
    </citation>
    <scope>NUCLEOTIDE SEQUENCE</scope>
    <source>
        <strain evidence="6">AP13</strain>
    </source>
</reference>
<protein>
    <recommendedName>
        <fullName evidence="5">Glycoside hydrolase family 5 domain-containing protein</fullName>
    </recommendedName>
</protein>
<dbReference type="SUPFAM" id="SSF50370">
    <property type="entry name" value="Ricin B-like lectins"/>
    <property type="match status" value="1"/>
</dbReference>
<dbReference type="Proteomes" id="UP000823388">
    <property type="component" value="Chromosome 7K"/>
</dbReference>
<keyword evidence="2 4" id="KW-0378">Hydrolase</keyword>
<dbReference type="PANTHER" id="PTHR31263">
    <property type="entry name" value="CELLULASE FAMILY PROTEIN (AFU_ORTHOLOGUE AFUA_5G14560)"/>
    <property type="match status" value="1"/>
</dbReference>
<dbReference type="InterPro" id="IPR001547">
    <property type="entry name" value="Glyco_hydro_5"/>
</dbReference>
<evidence type="ECO:0000313" key="6">
    <source>
        <dbReference type="EMBL" id="KAG2571173.1"/>
    </source>
</evidence>
<comment type="caution">
    <text evidence="6">The sequence shown here is derived from an EMBL/GenBank/DDBJ whole genome shotgun (WGS) entry which is preliminary data.</text>
</comment>
<dbReference type="InterPro" id="IPR017853">
    <property type="entry name" value="GH"/>
</dbReference>
<evidence type="ECO:0000313" key="7">
    <source>
        <dbReference type="Proteomes" id="UP000823388"/>
    </source>
</evidence>
<evidence type="ECO:0000256" key="4">
    <source>
        <dbReference type="RuleBase" id="RU361153"/>
    </source>
</evidence>
<feature type="domain" description="Glycoside hydrolase family 5" evidence="5">
    <location>
        <begin position="105"/>
        <end position="384"/>
    </location>
</feature>
<keyword evidence="3 4" id="KW-0326">Glycosidase</keyword>